<evidence type="ECO:0000256" key="2">
    <source>
        <dbReference type="ARBA" id="ARBA00022475"/>
    </source>
</evidence>
<dbReference type="SUPFAM" id="SSF52540">
    <property type="entry name" value="P-loop containing nucleoside triphosphate hydrolases"/>
    <property type="match status" value="1"/>
</dbReference>
<dbReference type="RefSeq" id="WP_054964666.1">
    <property type="nucleotide sequence ID" value="NZ_FMUN01000007.1"/>
</dbReference>
<reference evidence="11" key="1">
    <citation type="submission" date="2016-10" db="EMBL/GenBank/DDBJ databases">
        <authorList>
            <person name="Varghese N."/>
        </authorList>
    </citation>
    <scope>NUCLEOTIDE SEQUENCE [LARGE SCALE GENOMIC DNA]</scope>
    <source>
        <strain evidence="11">HL 19</strain>
    </source>
</reference>
<dbReference type="GO" id="GO:0016887">
    <property type="term" value="F:ATP hydrolysis activity"/>
    <property type="evidence" value="ECO:0007669"/>
    <property type="project" value="InterPro"/>
</dbReference>
<evidence type="ECO:0000313" key="10">
    <source>
        <dbReference type="EMBL" id="SCY57634.1"/>
    </source>
</evidence>
<evidence type="ECO:0000256" key="6">
    <source>
        <dbReference type="ARBA" id="ARBA00022967"/>
    </source>
</evidence>
<protein>
    <recommendedName>
        <fullName evidence="8">Lipoprotein-releasing system ATP-binding protein LolD</fullName>
        <ecNumber evidence="8">7.6.2.-</ecNumber>
    </recommendedName>
</protein>
<dbReference type="PATRIC" id="fig|381306.5.peg.2450"/>
<dbReference type="PANTHER" id="PTHR24220">
    <property type="entry name" value="IMPORT ATP-BINDING PROTEIN"/>
    <property type="match status" value="1"/>
</dbReference>
<evidence type="ECO:0000256" key="7">
    <source>
        <dbReference type="ARBA" id="ARBA00023136"/>
    </source>
</evidence>
<comment type="subunit">
    <text evidence="8">The complex is composed of two ATP-binding proteins (LolD) and two transmembrane proteins (LolC and LolE).</text>
</comment>
<dbReference type="InterPro" id="IPR017911">
    <property type="entry name" value="MacB-like_ATP-bd"/>
</dbReference>
<keyword evidence="5 8" id="KW-0067">ATP-binding</keyword>
<gene>
    <name evidence="8" type="primary">lolD</name>
    <name evidence="10" type="ORF">SAMN05661077_2575</name>
</gene>
<dbReference type="PANTHER" id="PTHR24220:SF689">
    <property type="entry name" value="LIPOPROTEIN-RELEASING SYSTEM ATP-BINDING PROTEIN LOLD"/>
    <property type="match status" value="1"/>
</dbReference>
<dbReference type="InterPro" id="IPR027417">
    <property type="entry name" value="P-loop_NTPase"/>
</dbReference>
<dbReference type="FunFam" id="3.40.50.300:FF:000230">
    <property type="entry name" value="Lipoprotein-releasing system ATP-binding protein LolD"/>
    <property type="match status" value="1"/>
</dbReference>
<dbReference type="NCBIfam" id="TIGR02211">
    <property type="entry name" value="LolD_lipo_ex"/>
    <property type="match status" value="1"/>
</dbReference>
<dbReference type="STRING" id="381306.AN478_00480"/>
<evidence type="ECO:0000313" key="11">
    <source>
        <dbReference type="Proteomes" id="UP000183104"/>
    </source>
</evidence>
<evidence type="ECO:0000256" key="5">
    <source>
        <dbReference type="ARBA" id="ARBA00022840"/>
    </source>
</evidence>
<comment type="function">
    <text evidence="8">Part of the ABC transporter complex LolCDE involved in the translocation of mature outer membrane-directed lipoproteins, from the inner membrane to the periplasmic chaperone, LolA. Responsible for the formation of the LolA-lipoprotein complex in an ATP-dependent manner.</text>
</comment>
<dbReference type="GO" id="GO:0044874">
    <property type="term" value="P:lipoprotein localization to outer membrane"/>
    <property type="evidence" value="ECO:0007669"/>
    <property type="project" value="TreeGrafter"/>
</dbReference>
<keyword evidence="3 8" id="KW-0997">Cell inner membrane</keyword>
<keyword evidence="1 8" id="KW-0813">Transport</keyword>
<keyword evidence="6 8" id="KW-1278">Translocase</keyword>
<evidence type="ECO:0000256" key="8">
    <source>
        <dbReference type="RuleBase" id="RU367068"/>
    </source>
</evidence>
<dbReference type="OrthoDB" id="66958at2"/>
<comment type="similarity">
    <text evidence="8">Belongs to the ABC transporter superfamily. Lipoprotein translocase (TC 3.A.1.125) family.</text>
</comment>
<evidence type="ECO:0000256" key="1">
    <source>
        <dbReference type="ARBA" id="ARBA00022448"/>
    </source>
</evidence>
<dbReference type="InterPro" id="IPR003593">
    <property type="entry name" value="AAA+_ATPase"/>
</dbReference>
<evidence type="ECO:0000259" key="9">
    <source>
        <dbReference type="PROSITE" id="PS50893"/>
    </source>
</evidence>
<dbReference type="InterPro" id="IPR015854">
    <property type="entry name" value="ABC_transpr_LolD-like"/>
</dbReference>
<dbReference type="GO" id="GO:0005524">
    <property type="term" value="F:ATP binding"/>
    <property type="evidence" value="ECO:0007669"/>
    <property type="project" value="UniProtKB-UniRule"/>
</dbReference>
<evidence type="ECO:0000256" key="3">
    <source>
        <dbReference type="ARBA" id="ARBA00022519"/>
    </source>
</evidence>
<dbReference type="SMART" id="SM00382">
    <property type="entry name" value="AAA"/>
    <property type="match status" value="1"/>
</dbReference>
<evidence type="ECO:0000256" key="4">
    <source>
        <dbReference type="ARBA" id="ARBA00022741"/>
    </source>
</evidence>
<dbReference type="CDD" id="cd03255">
    <property type="entry name" value="ABC_MJ0796_LolCDE_FtsE"/>
    <property type="match status" value="1"/>
</dbReference>
<feature type="domain" description="ABC transporter" evidence="9">
    <location>
        <begin position="6"/>
        <end position="225"/>
    </location>
</feature>
<proteinExistence type="inferred from homology"/>
<keyword evidence="11" id="KW-1185">Reference proteome</keyword>
<keyword evidence="10" id="KW-0449">Lipoprotein</keyword>
<dbReference type="EC" id="7.6.2.-" evidence="8"/>
<comment type="subcellular location">
    <subcellularLocation>
        <location evidence="8">Cell inner membrane</location>
        <topology evidence="8">Peripheral membrane protein</topology>
    </subcellularLocation>
</comment>
<keyword evidence="2 8" id="KW-1003">Cell membrane</keyword>
<dbReference type="GO" id="GO:0022857">
    <property type="term" value="F:transmembrane transporter activity"/>
    <property type="evidence" value="ECO:0007669"/>
    <property type="project" value="TreeGrafter"/>
</dbReference>
<dbReference type="Proteomes" id="UP000183104">
    <property type="component" value="Unassembled WGS sequence"/>
</dbReference>
<dbReference type="PROSITE" id="PS50893">
    <property type="entry name" value="ABC_TRANSPORTER_2"/>
    <property type="match status" value="1"/>
</dbReference>
<dbReference type="InterPro" id="IPR003439">
    <property type="entry name" value="ABC_transporter-like_ATP-bd"/>
</dbReference>
<dbReference type="EMBL" id="FMUN01000007">
    <property type="protein sequence ID" value="SCY57634.1"/>
    <property type="molecule type" value="Genomic_DNA"/>
</dbReference>
<organism evidence="10 11">
    <name type="scientific">Thiohalorhabdus denitrificans</name>
    <dbReference type="NCBI Taxonomy" id="381306"/>
    <lineage>
        <taxon>Bacteria</taxon>
        <taxon>Pseudomonadati</taxon>
        <taxon>Pseudomonadota</taxon>
        <taxon>Gammaproteobacteria</taxon>
        <taxon>Thiohalorhabdales</taxon>
        <taxon>Thiohalorhabdaceae</taxon>
        <taxon>Thiohalorhabdus</taxon>
    </lineage>
</organism>
<dbReference type="Gene3D" id="3.40.50.300">
    <property type="entry name" value="P-loop containing nucleotide triphosphate hydrolases"/>
    <property type="match status" value="1"/>
</dbReference>
<keyword evidence="4 8" id="KW-0547">Nucleotide-binding</keyword>
<dbReference type="InterPro" id="IPR011924">
    <property type="entry name" value="LolD_lipo_ATP-bd"/>
</dbReference>
<name>A0A0P9CXK8_9GAMM</name>
<keyword evidence="7 8" id="KW-0472">Membrane</keyword>
<dbReference type="GO" id="GO:0005886">
    <property type="term" value="C:plasma membrane"/>
    <property type="evidence" value="ECO:0007669"/>
    <property type="project" value="UniProtKB-SubCell"/>
</dbReference>
<sequence>MSDPVLEAESLTRRFWDGDREILVLEDVSFRVGIGETLAVTGSSGSGKSTLLHLLGGLDRPSAGTVRVGGQDLFALGEAERGTLRNWELGFVYQFHHLMPEFDALENVMMPLLIRRQGRAEAQEAAEEMLARVGLAERLRHKPSELSGGERQRTAIARALVTRPSLILADEPTGNLDDRTAERIHDLLLSLNRELGTALVVVTHDAGLAGLMGQQFRLLEGHLEAG</sequence>
<dbReference type="AlphaFoldDB" id="A0A0P9CXK8"/>
<dbReference type="GO" id="GO:0089705">
    <property type="term" value="P:protein localization to outer membrane"/>
    <property type="evidence" value="ECO:0007669"/>
    <property type="project" value="TreeGrafter"/>
</dbReference>
<accession>A0A0P9CXK8</accession>
<dbReference type="Pfam" id="PF00005">
    <property type="entry name" value="ABC_tran"/>
    <property type="match status" value="1"/>
</dbReference>